<keyword evidence="10" id="KW-0119">Carbohydrate metabolism</keyword>
<evidence type="ECO:0000256" key="7">
    <source>
        <dbReference type="ARBA" id="ARBA00022833"/>
    </source>
</evidence>
<keyword evidence="4" id="KW-0479">Metal-binding</keyword>
<dbReference type="GO" id="GO:0046872">
    <property type="term" value="F:metal ion binding"/>
    <property type="evidence" value="ECO:0007669"/>
    <property type="project" value="UniProtKB-KW"/>
</dbReference>
<dbReference type="InterPro" id="IPR043129">
    <property type="entry name" value="ATPase_NBD"/>
</dbReference>
<dbReference type="GO" id="GO:0008865">
    <property type="term" value="F:fructokinase activity"/>
    <property type="evidence" value="ECO:0007669"/>
    <property type="project" value="UniProtKB-EC"/>
</dbReference>
<proteinExistence type="inferred from homology"/>
<dbReference type="FunFam" id="3.30.420.40:FF:000136">
    <property type="entry name" value="Putative fructokinase"/>
    <property type="match status" value="1"/>
</dbReference>
<dbReference type="STRING" id="37658.SAMN05661086_00821"/>
<dbReference type="Gene3D" id="3.30.420.40">
    <property type="match status" value="2"/>
</dbReference>
<evidence type="ECO:0000256" key="3">
    <source>
        <dbReference type="ARBA" id="ARBA00022679"/>
    </source>
</evidence>
<evidence type="ECO:0000313" key="14">
    <source>
        <dbReference type="Proteomes" id="UP000199659"/>
    </source>
</evidence>
<dbReference type="Proteomes" id="UP000199659">
    <property type="component" value="Unassembled WGS sequence"/>
</dbReference>
<keyword evidence="9" id="KW-0460">Magnesium</keyword>
<evidence type="ECO:0000256" key="9">
    <source>
        <dbReference type="ARBA" id="ARBA00022842"/>
    </source>
</evidence>
<evidence type="ECO:0000313" key="13">
    <source>
        <dbReference type="EMBL" id="SFR65644.1"/>
    </source>
</evidence>
<dbReference type="EMBL" id="FOYZ01000002">
    <property type="protein sequence ID" value="SFR65644.1"/>
    <property type="molecule type" value="Genomic_DNA"/>
</dbReference>
<evidence type="ECO:0000256" key="4">
    <source>
        <dbReference type="ARBA" id="ARBA00022723"/>
    </source>
</evidence>
<comment type="catalytic activity">
    <reaction evidence="12">
        <text>D-fructose + ATP = D-fructose 6-phosphate + ADP + H(+)</text>
        <dbReference type="Rhea" id="RHEA:16125"/>
        <dbReference type="ChEBI" id="CHEBI:15378"/>
        <dbReference type="ChEBI" id="CHEBI:30616"/>
        <dbReference type="ChEBI" id="CHEBI:37721"/>
        <dbReference type="ChEBI" id="CHEBI:61527"/>
        <dbReference type="ChEBI" id="CHEBI:456216"/>
        <dbReference type="EC" id="2.7.1.4"/>
    </reaction>
</comment>
<comment type="cofactor">
    <cofactor evidence="1">
        <name>Mg(2+)</name>
        <dbReference type="ChEBI" id="CHEBI:18420"/>
    </cofactor>
</comment>
<evidence type="ECO:0000256" key="8">
    <source>
        <dbReference type="ARBA" id="ARBA00022840"/>
    </source>
</evidence>
<keyword evidence="14" id="KW-1185">Reference proteome</keyword>
<dbReference type="GO" id="GO:0005524">
    <property type="term" value="F:ATP binding"/>
    <property type="evidence" value="ECO:0007669"/>
    <property type="project" value="UniProtKB-KW"/>
</dbReference>
<comment type="similarity">
    <text evidence="2">Belongs to the ROK (NagC/XylR) family.</text>
</comment>
<keyword evidence="7" id="KW-0862">Zinc</keyword>
<dbReference type="CDD" id="cd24067">
    <property type="entry name" value="ASKHA_NBD_ROK_BsFRK-like"/>
    <property type="match status" value="1"/>
</dbReference>
<keyword evidence="6 13" id="KW-0418">Kinase</keyword>
<dbReference type="OrthoDB" id="9783435at2"/>
<dbReference type="Pfam" id="PF00480">
    <property type="entry name" value="ROK"/>
    <property type="match status" value="1"/>
</dbReference>
<evidence type="ECO:0000256" key="2">
    <source>
        <dbReference type="ARBA" id="ARBA00006479"/>
    </source>
</evidence>
<evidence type="ECO:0000256" key="6">
    <source>
        <dbReference type="ARBA" id="ARBA00022777"/>
    </source>
</evidence>
<evidence type="ECO:0000256" key="12">
    <source>
        <dbReference type="ARBA" id="ARBA00048451"/>
    </source>
</evidence>
<evidence type="ECO:0000256" key="1">
    <source>
        <dbReference type="ARBA" id="ARBA00001946"/>
    </source>
</evidence>
<dbReference type="PANTHER" id="PTHR42742:SF3">
    <property type="entry name" value="FRUCTOKINASE"/>
    <property type="match status" value="1"/>
</dbReference>
<name>A0A1I6IG63_9FIRM</name>
<dbReference type="PANTHER" id="PTHR42742">
    <property type="entry name" value="TRANSCRIPTIONAL REPRESSOR MPRA"/>
    <property type="match status" value="1"/>
</dbReference>
<dbReference type="SUPFAM" id="SSF53067">
    <property type="entry name" value="Actin-like ATPase domain"/>
    <property type="match status" value="1"/>
</dbReference>
<evidence type="ECO:0000256" key="11">
    <source>
        <dbReference type="ARBA" id="ARBA00038887"/>
    </source>
</evidence>
<gene>
    <name evidence="13" type="ORF">SAMN05661086_00821</name>
</gene>
<protein>
    <recommendedName>
        <fullName evidence="11">fructokinase</fullName>
        <ecNumber evidence="11">2.7.1.4</ecNumber>
    </recommendedName>
</protein>
<reference evidence="13 14" key="1">
    <citation type="submission" date="2016-10" db="EMBL/GenBank/DDBJ databases">
        <authorList>
            <person name="de Groot N.N."/>
        </authorList>
    </citation>
    <scope>NUCLEOTIDE SEQUENCE [LARGE SCALE GENOMIC DNA]</scope>
    <source>
        <strain evidence="13 14">743A</strain>
    </source>
</reference>
<dbReference type="InterPro" id="IPR049874">
    <property type="entry name" value="ROK_cs"/>
</dbReference>
<dbReference type="EC" id="2.7.1.4" evidence="11"/>
<dbReference type="InterPro" id="IPR051804">
    <property type="entry name" value="Carb_Metab_Reg_Kinase/Isom"/>
</dbReference>
<dbReference type="AlphaFoldDB" id="A0A1I6IG63"/>
<dbReference type="InterPro" id="IPR000600">
    <property type="entry name" value="ROK"/>
</dbReference>
<evidence type="ECO:0000256" key="5">
    <source>
        <dbReference type="ARBA" id="ARBA00022741"/>
    </source>
</evidence>
<keyword evidence="3" id="KW-0808">Transferase</keyword>
<keyword evidence="5" id="KW-0547">Nucleotide-binding</keyword>
<dbReference type="RefSeq" id="WP_092559419.1">
    <property type="nucleotide sequence ID" value="NZ_FOYZ01000002.1"/>
</dbReference>
<evidence type="ECO:0000256" key="10">
    <source>
        <dbReference type="ARBA" id="ARBA00023277"/>
    </source>
</evidence>
<keyword evidence="8" id="KW-0067">ATP-binding</keyword>
<accession>A0A1I6IG63</accession>
<dbReference type="FunFam" id="3.30.420.40:FF:000153">
    <property type="entry name" value="Putative fructokinase"/>
    <property type="match status" value="1"/>
</dbReference>
<sequence length="296" mass="32297">MLFGALEAGGTKMVMAVGDEKGNILEQKSLPTLTPEETVPELLSYFSKKEICALGIGAFGPVDVNPQSKSFGHILDTPKLAWKNYNLYGAFQEKLGIPIGFDTDVNSSCLGEITFGQAGNLNSVVYLTIGTGIGAGIYVNGKLLHGMLHPEGGHIMITRHPEDSFEGCCPYHGGCLEGMAAGPAIEKRWGKRAAELEQESAVWELEAYYIAQALTNYILILSPEKIILGGGVMHQKQLFPLIREQVKKMLNGYINTKEISSLDQYIVPASLKDNQGILGCLQLAKLEYEQQVKYVQ</sequence>
<dbReference type="PROSITE" id="PS01125">
    <property type="entry name" value="ROK"/>
    <property type="match status" value="1"/>
</dbReference>
<organism evidence="13 14">
    <name type="scientific">Anaeromicropila populeti</name>
    <dbReference type="NCBI Taxonomy" id="37658"/>
    <lineage>
        <taxon>Bacteria</taxon>
        <taxon>Bacillati</taxon>
        <taxon>Bacillota</taxon>
        <taxon>Clostridia</taxon>
        <taxon>Lachnospirales</taxon>
        <taxon>Lachnospiraceae</taxon>
        <taxon>Anaeromicropila</taxon>
    </lineage>
</organism>